<dbReference type="STRING" id="593907.Celgi_1666"/>
<dbReference type="RefSeq" id="WP_013883696.1">
    <property type="nucleotide sequence ID" value="NC_015671.1"/>
</dbReference>
<dbReference type="Gene3D" id="3.40.30.10">
    <property type="entry name" value="Glutaredoxin"/>
    <property type="match status" value="1"/>
</dbReference>
<dbReference type="SUPFAM" id="SSF52833">
    <property type="entry name" value="Thioredoxin-like"/>
    <property type="match status" value="1"/>
</dbReference>
<accession>F8A5M2</accession>
<dbReference type="InterPro" id="IPR013766">
    <property type="entry name" value="Thioredoxin_domain"/>
</dbReference>
<dbReference type="InterPro" id="IPR036249">
    <property type="entry name" value="Thioredoxin-like_sf"/>
</dbReference>
<evidence type="ECO:0000259" key="1">
    <source>
        <dbReference type="PROSITE" id="PS51352"/>
    </source>
</evidence>
<dbReference type="eggNOG" id="COG0526">
    <property type="taxonomic scope" value="Bacteria"/>
</dbReference>
<organism evidence="2 3">
    <name type="scientific">Cellulomonas gilvus (strain ATCC 13127 / NRRL B-14078)</name>
    <name type="common">Cellvibrio gilvus</name>
    <dbReference type="NCBI Taxonomy" id="593907"/>
    <lineage>
        <taxon>Bacteria</taxon>
        <taxon>Bacillati</taxon>
        <taxon>Actinomycetota</taxon>
        <taxon>Actinomycetes</taxon>
        <taxon>Micrococcales</taxon>
        <taxon>Cellulomonadaceae</taxon>
        <taxon>Cellulomonas</taxon>
    </lineage>
</organism>
<dbReference type="KEGG" id="cga:Celgi_1666"/>
<dbReference type="AlphaFoldDB" id="F8A5M2"/>
<feature type="domain" description="Thioredoxin" evidence="1">
    <location>
        <begin position="50"/>
        <end position="183"/>
    </location>
</feature>
<protein>
    <recommendedName>
        <fullName evidence="1">Thioredoxin domain-containing protein</fullName>
    </recommendedName>
</protein>
<sequence>MPYLAATTVLLAVVVLVNLTVTLRLARDVRDLRGQVAAGAAAGGPPPGMFPVGAPVRPFAVTTVDGAPLTADTLAPWTLVAVLSPDCTPCHEGLPAFLTTAREVPGGRAHVVVALADSPDGAPALVARLRDEAQVVVGDDADRLVEALSVGQFPFFAWVGPDAVVEYGGLQADLTVLPVSVWS</sequence>
<dbReference type="Proteomes" id="UP000000485">
    <property type="component" value="Chromosome"/>
</dbReference>
<dbReference type="HOGENOM" id="CLU_124855_1_0_11"/>
<evidence type="ECO:0000313" key="2">
    <source>
        <dbReference type="EMBL" id="AEI12177.1"/>
    </source>
</evidence>
<name>F8A5M2_CELGA</name>
<reference evidence="3" key="1">
    <citation type="submission" date="2011-04" db="EMBL/GenBank/DDBJ databases">
        <title>Complete sequence of Cellvibrio gilvus ATCC 13127.</title>
        <authorList>
            <person name="Lucas S."/>
            <person name="Han J."/>
            <person name="Lapidus A."/>
            <person name="Cheng J.-F."/>
            <person name="Goodwin L."/>
            <person name="Pitluck S."/>
            <person name="Peters L."/>
            <person name="Munk A."/>
            <person name="Detter J.C."/>
            <person name="Han C."/>
            <person name="Tapia R."/>
            <person name="Land M."/>
            <person name="Hauser L."/>
            <person name="Kyrpides N."/>
            <person name="Ivanova N."/>
            <person name="Ovchinnikova G."/>
            <person name="Pagani I."/>
            <person name="Mead D."/>
            <person name="Brumm P."/>
            <person name="Woyke T."/>
        </authorList>
    </citation>
    <scope>NUCLEOTIDE SEQUENCE [LARGE SCALE GENOMIC DNA]</scope>
    <source>
        <strain evidence="3">ATCC 13127 / NRRL B-14078</strain>
    </source>
</reference>
<gene>
    <name evidence="2" type="ordered locus">Celgi_1666</name>
</gene>
<dbReference type="EMBL" id="CP002665">
    <property type="protein sequence ID" value="AEI12177.1"/>
    <property type="molecule type" value="Genomic_DNA"/>
</dbReference>
<proteinExistence type="predicted"/>
<keyword evidence="3" id="KW-1185">Reference proteome</keyword>
<dbReference type="PROSITE" id="PS51352">
    <property type="entry name" value="THIOREDOXIN_2"/>
    <property type="match status" value="1"/>
</dbReference>
<dbReference type="OrthoDB" id="128449at2"/>
<evidence type="ECO:0000313" key="3">
    <source>
        <dbReference type="Proteomes" id="UP000000485"/>
    </source>
</evidence>